<feature type="compositionally biased region" description="Basic and acidic residues" evidence="1">
    <location>
        <begin position="60"/>
        <end position="71"/>
    </location>
</feature>
<evidence type="ECO:0000256" key="2">
    <source>
        <dbReference type="SAM" id="SignalP"/>
    </source>
</evidence>
<feature type="domain" description="Protein CPL1-like" evidence="3">
    <location>
        <begin position="184"/>
        <end position="243"/>
    </location>
</feature>
<dbReference type="PANTHER" id="PTHR35192:SF2">
    <property type="entry name" value="APPLE DOMAIN-CONTAINING PROTEIN"/>
    <property type="match status" value="1"/>
</dbReference>
<dbReference type="EMBL" id="WHVB01000006">
    <property type="protein sequence ID" value="KAF8481790.1"/>
    <property type="molecule type" value="Genomic_DNA"/>
</dbReference>
<feature type="signal peptide" evidence="2">
    <location>
        <begin position="1"/>
        <end position="18"/>
    </location>
</feature>
<sequence>MRTSLVSLLAVLISIASTVPTGYSAHQGHVAARDPARVRSPPVTPPNLERNVKRAQPSKNPDRRDNADHVPRAAAAPSAHPYKRDYAPRAQPSSKNGERRDLPHAPRAAAVPSGVAHGRRDQHANAPRQAESGGNTKRSSSQQIQDLFWKKVWGGSRWDYDDDDQCPTPLSACPVRGARGPDAIECVDLESDLYSCGGCAADDIVYDCNAIPHARSVECVFGFCKVRSCAEGYVVAPLHDVCVRVGAR</sequence>
<evidence type="ECO:0000259" key="3">
    <source>
        <dbReference type="Pfam" id="PF21671"/>
    </source>
</evidence>
<evidence type="ECO:0000256" key="1">
    <source>
        <dbReference type="SAM" id="MobiDB-lite"/>
    </source>
</evidence>
<protein>
    <recommendedName>
        <fullName evidence="3">Protein CPL1-like domain-containing protein</fullName>
    </recommendedName>
</protein>
<dbReference type="InterPro" id="IPR048661">
    <property type="entry name" value="CPL1-like"/>
</dbReference>
<dbReference type="PANTHER" id="PTHR35192">
    <property type="entry name" value="PROTEIN, PUTATIVE-RELATED"/>
    <property type="match status" value="1"/>
</dbReference>
<dbReference type="OrthoDB" id="439917at2759"/>
<keyword evidence="5" id="KW-1185">Reference proteome</keyword>
<dbReference type="Proteomes" id="UP000759537">
    <property type="component" value="Unassembled WGS sequence"/>
</dbReference>
<comment type="caution">
    <text evidence="4">The sequence shown here is derived from an EMBL/GenBank/DDBJ whole genome shotgun (WGS) entry which is preliminary data.</text>
</comment>
<proteinExistence type="predicted"/>
<organism evidence="4 5">
    <name type="scientific">Russula ochroleuca</name>
    <dbReference type="NCBI Taxonomy" id="152965"/>
    <lineage>
        <taxon>Eukaryota</taxon>
        <taxon>Fungi</taxon>
        <taxon>Dikarya</taxon>
        <taxon>Basidiomycota</taxon>
        <taxon>Agaricomycotina</taxon>
        <taxon>Agaricomycetes</taxon>
        <taxon>Russulales</taxon>
        <taxon>Russulaceae</taxon>
        <taxon>Russula</taxon>
    </lineage>
</organism>
<feature type="compositionally biased region" description="Polar residues" evidence="1">
    <location>
        <begin position="132"/>
        <end position="142"/>
    </location>
</feature>
<feature type="chain" id="PRO_5040352144" description="Protein CPL1-like domain-containing protein" evidence="2">
    <location>
        <begin position="19"/>
        <end position="248"/>
    </location>
</feature>
<evidence type="ECO:0000313" key="5">
    <source>
        <dbReference type="Proteomes" id="UP000759537"/>
    </source>
</evidence>
<evidence type="ECO:0000313" key="4">
    <source>
        <dbReference type="EMBL" id="KAF8481790.1"/>
    </source>
</evidence>
<gene>
    <name evidence="4" type="ORF">DFH94DRAFT_647921</name>
</gene>
<dbReference type="InterPro" id="IPR038955">
    <property type="entry name" value="PriA/CPL1_fungi"/>
</dbReference>
<feature type="region of interest" description="Disordered" evidence="1">
    <location>
        <begin position="26"/>
        <end position="142"/>
    </location>
</feature>
<dbReference type="Pfam" id="PF21671">
    <property type="entry name" value="CPL1-like"/>
    <property type="match status" value="1"/>
</dbReference>
<name>A0A9P5MYJ3_9AGAM</name>
<reference evidence="4" key="2">
    <citation type="journal article" date="2020" name="Nat. Commun.">
        <title>Large-scale genome sequencing of mycorrhizal fungi provides insights into the early evolution of symbiotic traits.</title>
        <authorList>
            <person name="Miyauchi S."/>
            <person name="Kiss E."/>
            <person name="Kuo A."/>
            <person name="Drula E."/>
            <person name="Kohler A."/>
            <person name="Sanchez-Garcia M."/>
            <person name="Morin E."/>
            <person name="Andreopoulos B."/>
            <person name="Barry K.W."/>
            <person name="Bonito G."/>
            <person name="Buee M."/>
            <person name="Carver A."/>
            <person name="Chen C."/>
            <person name="Cichocki N."/>
            <person name="Clum A."/>
            <person name="Culley D."/>
            <person name="Crous P.W."/>
            <person name="Fauchery L."/>
            <person name="Girlanda M."/>
            <person name="Hayes R.D."/>
            <person name="Keri Z."/>
            <person name="LaButti K."/>
            <person name="Lipzen A."/>
            <person name="Lombard V."/>
            <person name="Magnuson J."/>
            <person name="Maillard F."/>
            <person name="Murat C."/>
            <person name="Nolan M."/>
            <person name="Ohm R.A."/>
            <person name="Pangilinan J."/>
            <person name="Pereira M.F."/>
            <person name="Perotto S."/>
            <person name="Peter M."/>
            <person name="Pfister S."/>
            <person name="Riley R."/>
            <person name="Sitrit Y."/>
            <person name="Stielow J.B."/>
            <person name="Szollosi G."/>
            <person name="Zifcakova L."/>
            <person name="Stursova M."/>
            <person name="Spatafora J.W."/>
            <person name="Tedersoo L."/>
            <person name="Vaario L.M."/>
            <person name="Yamada A."/>
            <person name="Yan M."/>
            <person name="Wang P."/>
            <person name="Xu J."/>
            <person name="Bruns T."/>
            <person name="Baldrian P."/>
            <person name="Vilgalys R."/>
            <person name="Dunand C."/>
            <person name="Henrissat B."/>
            <person name="Grigoriev I.V."/>
            <person name="Hibbett D."/>
            <person name="Nagy L.G."/>
            <person name="Martin F.M."/>
        </authorList>
    </citation>
    <scope>NUCLEOTIDE SEQUENCE</scope>
    <source>
        <strain evidence="4">Prilba</strain>
    </source>
</reference>
<reference evidence="4" key="1">
    <citation type="submission" date="2019-10" db="EMBL/GenBank/DDBJ databases">
        <authorList>
            <consortium name="DOE Joint Genome Institute"/>
            <person name="Kuo A."/>
            <person name="Miyauchi S."/>
            <person name="Kiss E."/>
            <person name="Drula E."/>
            <person name="Kohler A."/>
            <person name="Sanchez-Garcia M."/>
            <person name="Andreopoulos B."/>
            <person name="Barry K.W."/>
            <person name="Bonito G."/>
            <person name="Buee M."/>
            <person name="Carver A."/>
            <person name="Chen C."/>
            <person name="Cichocki N."/>
            <person name="Clum A."/>
            <person name="Culley D."/>
            <person name="Crous P.W."/>
            <person name="Fauchery L."/>
            <person name="Girlanda M."/>
            <person name="Hayes R."/>
            <person name="Keri Z."/>
            <person name="LaButti K."/>
            <person name="Lipzen A."/>
            <person name="Lombard V."/>
            <person name="Magnuson J."/>
            <person name="Maillard F."/>
            <person name="Morin E."/>
            <person name="Murat C."/>
            <person name="Nolan M."/>
            <person name="Ohm R."/>
            <person name="Pangilinan J."/>
            <person name="Pereira M."/>
            <person name="Perotto S."/>
            <person name="Peter M."/>
            <person name="Riley R."/>
            <person name="Sitrit Y."/>
            <person name="Stielow B."/>
            <person name="Szollosi G."/>
            <person name="Zifcakova L."/>
            <person name="Stursova M."/>
            <person name="Spatafora J.W."/>
            <person name="Tedersoo L."/>
            <person name="Vaario L.-M."/>
            <person name="Yamada A."/>
            <person name="Yan M."/>
            <person name="Wang P."/>
            <person name="Xu J."/>
            <person name="Bruns T."/>
            <person name="Baldrian P."/>
            <person name="Vilgalys R."/>
            <person name="Henrissat B."/>
            <person name="Grigoriev I.V."/>
            <person name="Hibbett D."/>
            <person name="Nagy L.G."/>
            <person name="Martin F.M."/>
        </authorList>
    </citation>
    <scope>NUCLEOTIDE SEQUENCE</scope>
    <source>
        <strain evidence="4">Prilba</strain>
    </source>
</reference>
<dbReference type="AlphaFoldDB" id="A0A9P5MYJ3"/>
<keyword evidence="2" id="KW-0732">Signal</keyword>
<accession>A0A9P5MYJ3</accession>